<protein>
    <submittedName>
        <fullName evidence="2">DNA-binding transcriptional regulator, ArsR family</fullName>
    </submittedName>
</protein>
<dbReference type="GO" id="GO:0003677">
    <property type="term" value="F:DNA binding"/>
    <property type="evidence" value="ECO:0007669"/>
    <property type="project" value="UniProtKB-KW"/>
</dbReference>
<dbReference type="PRINTS" id="PR00778">
    <property type="entry name" value="HTHARSR"/>
</dbReference>
<organism evidence="2 3">
    <name type="scientific">Streptomyces melanosporofaciens</name>
    <dbReference type="NCBI Taxonomy" id="67327"/>
    <lineage>
        <taxon>Bacteria</taxon>
        <taxon>Bacillati</taxon>
        <taxon>Actinomycetota</taxon>
        <taxon>Actinomycetes</taxon>
        <taxon>Kitasatosporales</taxon>
        <taxon>Streptomycetaceae</taxon>
        <taxon>Streptomyces</taxon>
        <taxon>Streptomyces violaceusniger group</taxon>
    </lineage>
</organism>
<name>A0A1H4MLZ6_STRMJ</name>
<dbReference type="SMART" id="SM00418">
    <property type="entry name" value="HTH_ARSR"/>
    <property type="match status" value="1"/>
</dbReference>
<dbReference type="InterPro" id="IPR011991">
    <property type="entry name" value="ArsR-like_HTH"/>
</dbReference>
<evidence type="ECO:0000313" key="3">
    <source>
        <dbReference type="Proteomes" id="UP000198609"/>
    </source>
</evidence>
<evidence type="ECO:0000259" key="1">
    <source>
        <dbReference type="SMART" id="SM00418"/>
    </source>
</evidence>
<dbReference type="EMBL" id="FNST01000002">
    <property type="protein sequence ID" value="SEB84091.1"/>
    <property type="molecule type" value="Genomic_DNA"/>
</dbReference>
<dbReference type="InterPro" id="IPR036388">
    <property type="entry name" value="WH-like_DNA-bd_sf"/>
</dbReference>
<accession>A0A1H4MLZ6</accession>
<dbReference type="RefSeq" id="WP_093461514.1">
    <property type="nucleotide sequence ID" value="NZ_FNST01000002.1"/>
</dbReference>
<dbReference type="InterPro" id="IPR036390">
    <property type="entry name" value="WH_DNA-bd_sf"/>
</dbReference>
<keyword evidence="2" id="KW-0238">DNA-binding</keyword>
<reference evidence="3" key="1">
    <citation type="submission" date="2016-10" db="EMBL/GenBank/DDBJ databases">
        <authorList>
            <person name="Varghese N."/>
            <person name="Submissions S."/>
        </authorList>
    </citation>
    <scope>NUCLEOTIDE SEQUENCE [LARGE SCALE GENOMIC DNA]</scope>
    <source>
        <strain evidence="3">DSM 40318</strain>
    </source>
</reference>
<dbReference type="GO" id="GO:0003700">
    <property type="term" value="F:DNA-binding transcription factor activity"/>
    <property type="evidence" value="ECO:0007669"/>
    <property type="project" value="InterPro"/>
</dbReference>
<sequence length="106" mass="11520">MTRESDGPAVAQLDLGAVLSALADPHRRRIVTELVTAPEDIERSCSSFRAPVSKSTMTHHFKVLSDSGLIRTTDYGNRKGVTLRRTDLNTRFPGLLTLLASEATPG</sequence>
<keyword evidence="3" id="KW-1185">Reference proteome</keyword>
<proteinExistence type="predicted"/>
<dbReference type="Gene3D" id="1.10.10.10">
    <property type="entry name" value="Winged helix-like DNA-binding domain superfamily/Winged helix DNA-binding domain"/>
    <property type="match status" value="1"/>
</dbReference>
<dbReference type="InterPro" id="IPR001845">
    <property type="entry name" value="HTH_ArsR_DNA-bd_dom"/>
</dbReference>
<dbReference type="Proteomes" id="UP000198609">
    <property type="component" value="Unassembled WGS sequence"/>
</dbReference>
<dbReference type="AlphaFoldDB" id="A0A1H4MLZ6"/>
<dbReference type="Pfam" id="PF12840">
    <property type="entry name" value="HTH_20"/>
    <property type="match status" value="1"/>
</dbReference>
<feature type="domain" description="HTH arsR-type" evidence="1">
    <location>
        <begin position="17"/>
        <end position="97"/>
    </location>
</feature>
<dbReference type="CDD" id="cd00090">
    <property type="entry name" value="HTH_ARSR"/>
    <property type="match status" value="1"/>
</dbReference>
<gene>
    <name evidence="2" type="ORF">SAMN04490356_1883</name>
</gene>
<dbReference type="SUPFAM" id="SSF46785">
    <property type="entry name" value="Winged helix' DNA-binding domain"/>
    <property type="match status" value="1"/>
</dbReference>
<evidence type="ECO:0000313" key="2">
    <source>
        <dbReference type="EMBL" id="SEB84091.1"/>
    </source>
</evidence>